<dbReference type="GO" id="GO:0030288">
    <property type="term" value="C:outer membrane-bounded periplasmic space"/>
    <property type="evidence" value="ECO:0007669"/>
    <property type="project" value="TreeGrafter"/>
</dbReference>
<dbReference type="Proteomes" id="UP000199036">
    <property type="component" value="Unassembled WGS sequence"/>
</dbReference>
<dbReference type="InterPro" id="IPR005151">
    <property type="entry name" value="Tail-specific_protease"/>
</dbReference>
<gene>
    <name evidence="2" type="ORF">SAMN05421741_11349</name>
</gene>
<dbReference type="RefSeq" id="WP_091523568.1">
    <property type="nucleotide sequence ID" value="NZ_FOVI01000013.1"/>
</dbReference>
<name>A0A1I5CT34_9FLAO</name>
<dbReference type="InterPro" id="IPR029045">
    <property type="entry name" value="ClpP/crotonase-like_dom_sf"/>
</dbReference>
<dbReference type="EMBL" id="FOVI01000013">
    <property type="protein sequence ID" value="SFN90092.1"/>
    <property type="molecule type" value="Genomic_DNA"/>
</dbReference>
<evidence type="ECO:0000313" key="3">
    <source>
        <dbReference type="Proteomes" id="UP000199036"/>
    </source>
</evidence>
<dbReference type="PANTHER" id="PTHR32060:SF30">
    <property type="entry name" value="CARBOXY-TERMINAL PROCESSING PROTEASE CTPA"/>
    <property type="match status" value="1"/>
</dbReference>
<dbReference type="GO" id="GO:0008236">
    <property type="term" value="F:serine-type peptidase activity"/>
    <property type="evidence" value="ECO:0007669"/>
    <property type="project" value="InterPro"/>
</dbReference>
<protein>
    <submittedName>
        <fullName evidence="2">Peptidase family S41</fullName>
    </submittedName>
</protein>
<dbReference type="STRING" id="913024.SAMN05421741_11349"/>
<dbReference type="GO" id="GO:0007165">
    <property type="term" value="P:signal transduction"/>
    <property type="evidence" value="ECO:0007669"/>
    <property type="project" value="TreeGrafter"/>
</dbReference>
<dbReference type="GO" id="GO:0004175">
    <property type="term" value="F:endopeptidase activity"/>
    <property type="evidence" value="ECO:0007669"/>
    <property type="project" value="TreeGrafter"/>
</dbReference>
<accession>A0A1I5CT34</accession>
<dbReference type="SMART" id="SM00245">
    <property type="entry name" value="TSPc"/>
    <property type="match status" value="1"/>
</dbReference>
<evidence type="ECO:0000313" key="2">
    <source>
        <dbReference type="EMBL" id="SFN90092.1"/>
    </source>
</evidence>
<dbReference type="SUPFAM" id="SSF52096">
    <property type="entry name" value="ClpP/crotonase"/>
    <property type="match status" value="1"/>
</dbReference>
<feature type="domain" description="Tail specific protease" evidence="1">
    <location>
        <begin position="198"/>
        <end position="438"/>
    </location>
</feature>
<keyword evidence="3" id="KW-1185">Reference proteome</keyword>
<dbReference type="OrthoDB" id="5480566at2"/>
<dbReference type="Gene3D" id="3.90.226.10">
    <property type="entry name" value="2-enoyl-CoA Hydratase, Chain A, domain 1"/>
    <property type="match status" value="1"/>
</dbReference>
<dbReference type="Pfam" id="PF03572">
    <property type="entry name" value="Peptidase_S41"/>
    <property type="match status" value="1"/>
</dbReference>
<dbReference type="PANTHER" id="PTHR32060">
    <property type="entry name" value="TAIL-SPECIFIC PROTEASE"/>
    <property type="match status" value="1"/>
</dbReference>
<dbReference type="AlphaFoldDB" id="A0A1I5CT34"/>
<dbReference type="GO" id="GO:0006508">
    <property type="term" value="P:proteolysis"/>
    <property type="evidence" value="ECO:0007669"/>
    <property type="project" value="InterPro"/>
</dbReference>
<evidence type="ECO:0000259" key="1">
    <source>
        <dbReference type="SMART" id="SM00245"/>
    </source>
</evidence>
<organism evidence="2 3">
    <name type="scientific">Paenimyroides ummariense</name>
    <dbReference type="NCBI Taxonomy" id="913024"/>
    <lineage>
        <taxon>Bacteria</taxon>
        <taxon>Pseudomonadati</taxon>
        <taxon>Bacteroidota</taxon>
        <taxon>Flavobacteriia</taxon>
        <taxon>Flavobacteriales</taxon>
        <taxon>Flavobacteriaceae</taxon>
        <taxon>Paenimyroides</taxon>
    </lineage>
</organism>
<proteinExistence type="predicted"/>
<reference evidence="3" key="1">
    <citation type="submission" date="2016-10" db="EMBL/GenBank/DDBJ databases">
        <authorList>
            <person name="Varghese N."/>
            <person name="Submissions S."/>
        </authorList>
    </citation>
    <scope>NUCLEOTIDE SEQUENCE [LARGE SCALE GENOMIC DNA]</scope>
    <source>
        <strain evidence="3">DS-12</strain>
    </source>
</reference>
<sequence>MKILLYLPILFTLNIYSQTVKLISKDEVDEDVDYIKYTIEDASVSPYSQISKKKFVRLINRAHRRILKKDIISPFDFYLAFQPIIAKLRDGHTELNIADRISETDYLIFPFTVGIQNNSLFIKSIKDGYQNFVPDNVIGKKIVRIDGINVHKIIKLFGSYTSAETNKSSIALSQYYFNDYYNLFIEKKDTLKIVFEDETNVDINILKRSQLKNTSQKNNKIENFSYCIVKDKNYALLTIRSFSDLEFFKTFLLEMFDRLKQENITNLIIDIRENGGGNSELGDELLSYLVSQPFTQYNKTVTKYSETQKQFLKNSSYTDLEYTQKILSNTSGKIGTEIKSSNLINTKGEDQKFKGSVIVLISGQTFSSAADFANALKYYRTGILVGEESGGFVVSGGESIQIKLPNSKLILNISTSMDYDVGTNEGDRHGVRPDIHVPSAKALDYILKNF</sequence>